<sequence>MMSFKAQESHHQHAAEILRLFRSKHRALHAKGIEGPFNQLASQIDIDFYRQTAVELLANLVSLPESSKLGVKHGPNQWMSDIPNGTIQTSTVAPLLEILIRNGHGNTSIASIFGRQRTHISETAIPR</sequence>
<keyword evidence="2" id="KW-1185">Reference proteome</keyword>
<dbReference type="EMBL" id="ML732232">
    <property type="protein sequence ID" value="KAB8073179.1"/>
    <property type="molecule type" value="Genomic_DNA"/>
</dbReference>
<name>A0A5N5WXW6_9EURO</name>
<dbReference type="OrthoDB" id="62952at2759"/>
<evidence type="ECO:0000313" key="1">
    <source>
        <dbReference type="EMBL" id="KAB8073179.1"/>
    </source>
</evidence>
<dbReference type="AlphaFoldDB" id="A0A5N5WXW6"/>
<dbReference type="Proteomes" id="UP000326565">
    <property type="component" value="Unassembled WGS sequence"/>
</dbReference>
<proteinExistence type="predicted"/>
<gene>
    <name evidence="1" type="ORF">BDV29DRAFT_157866</name>
</gene>
<reference evidence="1 2" key="1">
    <citation type="submission" date="2019-04" db="EMBL/GenBank/DDBJ databases">
        <title>Friends and foes A comparative genomics study of 23 Aspergillus species from section Flavi.</title>
        <authorList>
            <consortium name="DOE Joint Genome Institute"/>
            <person name="Kjaerbolling I."/>
            <person name="Vesth T."/>
            <person name="Frisvad J.C."/>
            <person name="Nybo J.L."/>
            <person name="Theobald S."/>
            <person name="Kildgaard S."/>
            <person name="Isbrandt T."/>
            <person name="Kuo A."/>
            <person name="Sato A."/>
            <person name="Lyhne E.K."/>
            <person name="Kogle M.E."/>
            <person name="Wiebenga A."/>
            <person name="Kun R.S."/>
            <person name="Lubbers R.J."/>
            <person name="Makela M.R."/>
            <person name="Barry K."/>
            <person name="Chovatia M."/>
            <person name="Clum A."/>
            <person name="Daum C."/>
            <person name="Haridas S."/>
            <person name="He G."/>
            <person name="LaButti K."/>
            <person name="Lipzen A."/>
            <person name="Mondo S."/>
            <person name="Riley R."/>
            <person name="Salamov A."/>
            <person name="Simmons B.A."/>
            <person name="Magnuson J.K."/>
            <person name="Henrissat B."/>
            <person name="Mortensen U.H."/>
            <person name="Larsen T.O."/>
            <person name="Devries R.P."/>
            <person name="Grigoriev I.V."/>
            <person name="Machida M."/>
            <person name="Baker S.E."/>
            <person name="Andersen M.R."/>
        </authorList>
    </citation>
    <scope>NUCLEOTIDE SEQUENCE [LARGE SCALE GENOMIC DNA]</scope>
    <source>
        <strain evidence="1 2">CBS 151.66</strain>
    </source>
</reference>
<organism evidence="1 2">
    <name type="scientific">Aspergillus leporis</name>
    <dbReference type="NCBI Taxonomy" id="41062"/>
    <lineage>
        <taxon>Eukaryota</taxon>
        <taxon>Fungi</taxon>
        <taxon>Dikarya</taxon>
        <taxon>Ascomycota</taxon>
        <taxon>Pezizomycotina</taxon>
        <taxon>Eurotiomycetes</taxon>
        <taxon>Eurotiomycetidae</taxon>
        <taxon>Eurotiales</taxon>
        <taxon>Aspergillaceae</taxon>
        <taxon>Aspergillus</taxon>
        <taxon>Aspergillus subgen. Circumdati</taxon>
    </lineage>
</organism>
<protein>
    <submittedName>
        <fullName evidence="1">Uncharacterized protein</fullName>
    </submittedName>
</protein>
<evidence type="ECO:0000313" key="2">
    <source>
        <dbReference type="Proteomes" id="UP000326565"/>
    </source>
</evidence>
<accession>A0A5N5WXW6</accession>